<name>A0ABN3WTA7_STRTU</name>
<dbReference type="Pfam" id="PF00005">
    <property type="entry name" value="ABC_tran"/>
    <property type="match status" value="1"/>
</dbReference>
<dbReference type="EMBL" id="BAAAXZ010000090">
    <property type="protein sequence ID" value="GAA2927068.1"/>
    <property type="molecule type" value="Genomic_DNA"/>
</dbReference>
<keyword evidence="3" id="KW-0813">Transport</keyword>
<sequence>MEAPVQVKRETKSVARERALKLLDRVGLADKAGNYPSQLSGGQQQRVAIARALAMQPKLMLFDEPTSALDPELVGDVLDVMRSLAEEGMTMIVVTHEMGFAREVGDSLVFMDNGVVVEAGNPRDILTNPQHERTKSFLSKVL</sequence>
<keyword evidence="8" id="KW-1185">Reference proteome</keyword>
<comment type="subcellular location">
    <subcellularLocation>
        <location evidence="1">Cell membrane</location>
        <topology evidence="1">Peripheral membrane protein</topology>
    </subcellularLocation>
</comment>
<evidence type="ECO:0000256" key="5">
    <source>
        <dbReference type="ARBA" id="ARBA00023136"/>
    </source>
</evidence>
<proteinExistence type="inferred from homology"/>
<dbReference type="SUPFAM" id="SSF52540">
    <property type="entry name" value="P-loop containing nucleoside triphosphate hydrolases"/>
    <property type="match status" value="1"/>
</dbReference>
<evidence type="ECO:0000256" key="4">
    <source>
        <dbReference type="ARBA" id="ARBA00022475"/>
    </source>
</evidence>
<evidence type="ECO:0000259" key="6">
    <source>
        <dbReference type="PROSITE" id="PS50893"/>
    </source>
</evidence>
<reference evidence="7 8" key="1">
    <citation type="journal article" date="2019" name="Int. J. Syst. Evol. Microbiol.">
        <title>The Global Catalogue of Microorganisms (GCM) 10K type strain sequencing project: providing services to taxonomists for standard genome sequencing and annotation.</title>
        <authorList>
            <consortium name="The Broad Institute Genomics Platform"/>
            <consortium name="The Broad Institute Genome Sequencing Center for Infectious Disease"/>
            <person name="Wu L."/>
            <person name="Ma J."/>
        </authorList>
    </citation>
    <scope>NUCLEOTIDE SEQUENCE [LARGE SCALE GENOMIC DNA]</scope>
    <source>
        <strain evidence="7 8">JCM 4087</strain>
    </source>
</reference>
<comment type="caution">
    <text evidence="7">The sequence shown here is derived from an EMBL/GenBank/DDBJ whole genome shotgun (WGS) entry which is preliminary data.</text>
</comment>
<dbReference type="PROSITE" id="PS00211">
    <property type="entry name" value="ABC_TRANSPORTER_1"/>
    <property type="match status" value="1"/>
</dbReference>
<evidence type="ECO:0000256" key="3">
    <source>
        <dbReference type="ARBA" id="ARBA00022448"/>
    </source>
</evidence>
<dbReference type="InterPro" id="IPR027417">
    <property type="entry name" value="P-loop_NTPase"/>
</dbReference>
<evidence type="ECO:0000256" key="1">
    <source>
        <dbReference type="ARBA" id="ARBA00004202"/>
    </source>
</evidence>
<accession>A0ABN3WTA7</accession>
<dbReference type="InterPro" id="IPR003439">
    <property type="entry name" value="ABC_transporter-like_ATP-bd"/>
</dbReference>
<dbReference type="InterPro" id="IPR050086">
    <property type="entry name" value="MetN_ABC_transporter-like"/>
</dbReference>
<dbReference type="InterPro" id="IPR017871">
    <property type="entry name" value="ABC_transporter-like_CS"/>
</dbReference>
<keyword evidence="5" id="KW-0472">Membrane</keyword>
<protein>
    <recommendedName>
        <fullName evidence="6">ABC transporter domain-containing protein</fullName>
    </recommendedName>
</protein>
<keyword evidence="4" id="KW-1003">Cell membrane</keyword>
<dbReference type="PANTHER" id="PTHR43166">
    <property type="entry name" value="AMINO ACID IMPORT ATP-BINDING PROTEIN"/>
    <property type="match status" value="1"/>
</dbReference>
<comment type="similarity">
    <text evidence="2">Belongs to the ABC transporter superfamily.</text>
</comment>
<dbReference type="PROSITE" id="PS50893">
    <property type="entry name" value="ABC_TRANSPORTER_2"/>
    <property type="match status" value="1"/>
</dbReference>
<gene>
    <name evidence="7" type="ORF">GCM10020221_23750</name>
</gene>
<evidence type="ECO:0000313" key="7">
    <source>
        <dbReference type="EMBL" id="GAA2927068.1"/>
    </source>
</evidence>
<dbReference type="Proteomes" id="UP001501102">
    <property type="component" value="Unassembled WGS sequence"/>
</dbReference>
<evidence type="ECO:0000313" key="8">
    <source>
        <dbReference type="Proteomes" id="UP001501102"/>
    </source>
</evidence>
<evidence type="ECO:0000256" key="2">
    <source>
        <dbReference type="ARBA" id="ARBA00005417"/>
    </source>
</evidence>
<dbReference type="PANTHER" id="PTHR43166:SF9">
    <property type="entry name" value="GLUTAMATE_ASPARTATE IMPORT ATP-BINDING PROTEIN GLTL"/>
    <property type="match status" value="1"/>
</dbReference>
<organism evidence="7 8">
    <name type="scientific">Streptomyces thioluteus</name>
    <dbReference type="NCBI Taxonomy" id="66431"/>
    <lineage>
        <taxon>Bacteria</taxon>
        <taxon>Bacillati</taxon>
        <taxon>Actinomycetota</taxon>
        <taxon>Actinomycetes</taxon>
        <taxon>Kitasatosporales</taxon>
        <taxon>Streptomycetaceae</taxon>
        <taxon>Streptomyces</taxon>
    </lineage>
</organism>
<feature type="domain" description="ABC transporter" evidence="6">
    <location>
        <begin position="5"/>
        <end position="138"/>
    </location>
</feature>
<dbReference type="Gene3D" id="3.40.50.300">
    <property type="entry name" value="P-loop containing nucleotide triphosphate hydrolases"/>
    <property type="match status" value="1"/>
</dbReference>